<evidence type="ECO:0000256" key="2">
    <source>
        <dbReference type="ARBA" id="ARBA00023043"/>
    </source>
</evidence>
<gene>
    <name evidence="5" type="primary">LOC110788793</name>
</gene>
<organism evidence="4 5">
    <name type="scientific">Spinacia oleracea</name>
    <name type="common">Spinach</name>
    <dbReference type="NCBI Taxonomy" id="3562"/>
    <lineage>
        <taxon>Eukaryota</taxon>
        <taxon>Viridiplantae</taxon>
        <taxon>Streptophyta</taxon>
        <taxon>Embryophyta</taxon>
        <taxon>Tracheophyta</taxon>
        <taxon>Spermatophyta</taxon>
        <taxon>Magnoliopsida</taxon>
        <taxon>eudicotyledons</taxon>
        <taxon>Gunneridae</taxon>
        <taxon>Pentapetalae</taxon>
        <taxon>Caryophyllales</taxon>
        <taxon>Chenopodiaceae</taxon>
        <taxon>Chenopodioideae</taxon>
        <taxon>Anserineae</taxon>
        <taxon>Spinacia</taxon>
    </lineage>
</organism>
<dbReference type="InterPro" id="IPR036770">
    <property type="entry name" value="Ankyrin_rpt-contain_sf"/>
</dbReference>
<accession>A0ABM3R296</accession>
<name>A0ABM3R296_SPIOL</name>
<evidence type="ECO:0000313" key="4">
    <source>
        <dbReference type="Proteomes" id="UP000813463"/>
    </source>
</evidence>
<dbReference type="PROSITE" id="PS50297">
    <property type="entry name" value="ANK_REP_REGION"/>
    <property type="match status" value="1"/>
</dbReference>
<dbReference type="Gene3D" id="1.25.40.20">
    <property type="entry name" value="Ankyrin repeat-containing domain"/>
    <property type="match status" value="2"/>
</dbReference>
<dbReference type="PROSITE" id="PS50088">
    <property type="entry name" value="ANK_REPEAT"/>
    <property type="match status" value="1"/>
</dbReference>
<evidence type="ECO:0000256" key="3">
    <source>
        <dbReference type="PROSITE-ProRule" id="PRU00023"/>
    </source>
</evidence>
<protein>
    <submittedName>
        <fullName evidence="5">Ankyrin repeat-containing protein BDA1-like</fullName>
    </submittedName>
</protein>
<reference evidence="4" key="1">
    <citation type="journal article" date="2021" name="Nat. Commun.">
        <title>Genomic analyses provide insights into spinach domestication and the genetic basis of agronomic traits.</title>
        <authorList>
            <person name="Cai X."/>
            <person name="Sun X."/>
            <person name="Xu C."/>
            <person name="Sun H."/>
            <person name="Wang X."/>
            <person name="Ge C."/>
            <person name="Zhang Z."/>
            <person name="Wang Q."/>
            <person name="Fei Z."/>
            <person name="Jiao C."/>
            <person name="Wang Q."/>
        </authorList>
    </citation>
    <scope>NUCLEOTIDE SEQUENCE [LARGE SCALE GENOMIC DNA]</scope>
    <source>
        <strain evidence="4">cv. Varoflay</strain>
    </source>
</reference>
<sequence>MERKLYDAARDGSVSTLVELLREDPIILDRVSTLGIYAETPLHIATILGNFEFAKELLKRKPSLAFEVDLQKSSPLHIASAANNVELVKHLLKVANSGSICRGRDTHGRCPVHVAAIRGCIGVLKELLRVDPGAALVLTDQNETIFHLCVKFNQFEALKFLMIEILCDAAFLNCGDSDGNTILHLSVLDQQSEVVRFLFENKTIDVKAKNAKGETAMEIAVGCNNSSSYYLLQAD</sequence>
<dbReference type="Proteomes" id="UP000813463">
    <property type="component" value="Chromosome 6"/>
</dbReference>
<dbReference type="Pfam" id="PF12796">
    <property type="entry name" value="Ank_2"/>
    <property type="match status" value="2"/>
</dbReference>
<dbReference type="InterPro" id="IPR002110">
    <property type="entry name" value="Ankyrin_rpt"/>
</dbReference>
<feature type="repeat" description="ANK" evidence="3">
    <location>
        <begin position="71"/>
        <end position="93"/>
    </location>
</feature>
<keyword evidence="4" id="KW-1185">Reference proteome</keyword>
<dbReference type="PANTHER" id="PTHR24186:SF37">
    <property type="entry name" value="PGG DOMAIN-CONTAINING PROTEIN"/>
    <property type="match status" value="1"/>
</dbReference>
<reference evidence="5" key="2">
    <citation type="submission" date="2025-08" db="UniProtKB">
        <authorList>
            <consortium name="RefSeq"/>
        </authorList>
    </citation>
    <scope>IDENTIFICATION</scope>
    <source>
        <tissue evidence="5">Leaf</tissue>
    </source>
</reference>
<dbReference type="SUPFAM" id="SSF48403">
    <property type="entry name" value="Ankyrin repeat"/>
    <property type="match status" value="1"/>
</dbReference>
<keyword evidence="2 3" id="KW-0040">ANK repeat</keyword>
<dbReference type="RefSeq" id="XP_056689741.1">
    <property type="nucleotide sequence ID" value="XM_056833763.1"/>
</dbReference>
<evidence type="ECO:0000313" key="5">
    <source>
        <dbReference type="RefSeq" id="XP_056689741.1"/>
    </source>
</evidence>
<keyword evidence="1" id="KW-0677">Repeat</keyword>
<proteinExistence type="predicted"/>
<evidence type="ECO:0000256" key="1">
    <source>
        <dbReference type="ARBA" id="ARBA00022737"/>
    </source>
</evidence>
<dbReference type="SMART" id="SM00248">
    <property type="entry name" value="ANK"/>
    <property type="match status" value="5"/>
</dbReference>
<dbReference type="PANTHER" id="PTHR24186">
    <property type="entry name" value="PROTEIN PHOSPHATASE 1 REGULATORY SUBUNIT"/>
    <property type="match status" value="1"/>
</dbReference>
<dbReference type="GeneID" id="110788793"/>